<dbReference type="EMBL" id="AMZH03003144">
    <property type="protein sequence ID" value="RRT73262.1"/>
    <property type="molecule type" value="Genomic_DNA"/>
</dbReference>
<sequence length="216" mass="24087">MNPKNLSTLLSCHSSQAHDTREKKVKPLIFPGFLKEEHEESRGSRKQTFFSSSLLSPKILMRFSPSTLKQDQRSKEREGEKERKEATLTRSTASFLISSSEMADDIVVVVVPDLCGEEEPIPTREKEKSVVLFGSQTTRGKTKTTHCDPVPSEAKCGGEGELYYHIVCIMGGVTEENEKGSGDYCVSNIELVNTHLLETRLEALEHVVNTGEAMRI</sequence>
<evidence type="ECO:0000313" key="2">
    <source>
        <dbReference type="EMBL" id="RRT73262.1"/>
    </source>
</evidence>
<proteinExistence type="predicted"/>
<name>A0A427AAL7_ENSVE</name>
<reference evidence="2 3" key="1">
    <citation type="journal article" date="2014" name="Agronomy (Basel)">
        <title>A Draft Genome Sequence for Ensete ventricosum, the Drought-Tolerant Tree Against Hunger.</title>
        <authorList>
            <person name="Harrison J."/>
            <person name="Moore K.A."/>
            <person name="Paszkiewicz K."/>
            <person name="Jones T."/>
            <person name="Grant M."/>
            <person name="Ambacheew D."/>
            <person name="Muzemil S."/>
            <person name="Studholme D.J."/>
        </authorList>
    </citation>
    <scope>NUCLEOTIDE SEQUENCE [LARGE SCALE GENOMIC DNA]</scope>
</reference>
<evidence type="ECO:0000256" key="1">
    <source>
        <dbReference type="SAM" id="MobiDB-lite"/>
    </source>
</evidence>
<feature type="compositionally biased region" description="Basic and acidic residues" evidence="1">
    <location>
        <begin position="70"/>
        <end position="87"/>
    </location>
</feature>
<dbReference type="Proteomes" id="UP000287651">
    <property type="component" value="Unassembled WGS sequence"/>
</dbReference>
<dbReference type="AlphaFoldDB" id="A0A427AAL7"/>
<protein>
    <submittedName>
        <fullName evidence="2">Uncharacterized protein</fullName>
    </submittedName>
</protein>
<feature type="region of interest" description="Disordered" evidence="1">
    <location>
        <begin position="65"/>
        <end position="87"/>
    </location>
</feature>
<evidence type="ECO:0000313" key="3">
    <source>
        <dbReference type="Proteomes" id="UP000287651"/>
    </source>
</evidence>
<gene>
    <name evidence="2" type="ORF">B296_00033545</name>
</gene>
<accession>A0A427AAL7</accession>
<comment type="caution">
    <text evidence="2">The sequence shown here is derived from an EMBL/GenBank/DDBJ whole genome shotgun (WGS) entry which is preliminary data.</text>
</comment>
<organism evidence="2 3">
    <name type="scientific">Ensete ventricosum</name>
    <name type="common">Abyssinian banana</name>
    <name type="synonym">Musa ensete</name>
    <dbReference type="NCBI Taxonomy" id="4639"/>
    <lineage>
        <taxon>Eukaryota</taxon>
        <taxon>Viridiplantae</taxon>
        <taxon>Streptophyta</taxon>
        <taxon>Embryophyta</taxon>
        <taxon>Tracheophyta</taxon>
        <taxon>Spermatophyta</taxon>
        <taxon>Magnoliopsida</taxon>
        <taxon>Liliopsida</taxon>
        <taxon>Zingiberales</taxon>
        <taxon>Musaceae</taxon>
        <taxon>Ensete</taxon>
    </lineage>
</organism>